<reference evidence="1 2" key="1">
    <citation type="submission" date="2016-03" db="EMBL/GenBank/DDBJ databases">
        <title>Comparative genomics of the ectomycorrhizal sister species Rhizopogon vinicolor and Rhizopogon vesiculosus (Basidiomycota: Boletales) reveals a divergence of the mating type B locus.</title>
        <authorList>
            <person name="Mujic A.B."/>
            <person name="Kuo A."/>
            <person name="Tritt A."/>
            <person name="Lipzen A."/>
            <person name="Chen C."/>
            <person name="Johnson J."/>
            <person name="Sharma A."/>
            <person name="Barry K."/>
            <person name="Grigoriev I.V."/>
            <person name="Spatafora J.W."/>
        </authorList>
    </citation>
    <scope>NUCLEOTIDE SEQUENCE [LARGE SCALE GENOMIC DNA]</scope>
    <source>
        <strain evidence="1 2">AM-OR11-056</strain>
    </source>
</reference>
<dbReference type="EMBL" id="LVVM01005013">
    <property type="protein sequence ID" value="OJA11553.1"/>
    <property type="molecule type" value="Genomic_DNA"/>
</dbReference>
<comment type="caution">
    <text evidence="1">The sequence shown here is derived from an EMBL/GenBank/DDBJ whole genome shotgun (WGS) entry which is preliminary data.</text>
</comment>
<name>A0A1J8QD77_9AGAM</name>
<evidence type="ECO:0000313" key="1">
    <source>
        <dbReference type="EMBL" id="OJA11553.1"/>
    </source>
</evidence>
<accession>A0A1J8QD77</accession>
<proteinExistence type="predicted"/>
<sequence length="28" mass="3063">MSSFIRSGLEVLGDTSQLMGPVVLRVNR</sequence>
<organism evidence="1 2">
    <name type="scientific">Rhizopogon vesiculosus</name>
    <dbReference type="NCBI Taxonomy" id="180088"/>
    <lineage>
        <taxon>Eukaryota</taxon>
        <taxon>Fungi</taxon>
        <taxon>Dikarya</taxon>
        <taxon>Basidiomycota</taxon>
        <taxon>Agaricomycotina</taxon>
        <taxon>Agaricomycetes</taxon>
        <taxon>Agaricomycetidae</taxon>
        <taxon>Boletales</taxon>
        <taxon>Suillineae</taxon>
        <taxon>Rhizopogonaceae</taxon>
        <taxon>Rhizopogon</taxon>
    </lineage>
</organism>
<dbReference type="AlphaFoldDB" id="A0A1J8QD77"/>
<keyword evidence="2" id="KW-1185">Reference proteome</keyword>
<evidence type="ECO:0000313" key="2">
    <source>
        <dbReference type="Proteomes" id="UP000183567"/>
    </source>
</evidence>
<gene>
    <name evidence="1" type="ORF">AZE42_10284</name>
</gene>
<protein>
    <submittedName>
        <fullName evidence="1">Uncharacterized protein</fullName>
    </submittedName>
</protein>
<dbReference type="Proteomes" id="UP000183567">
    <property type="component" value="Unassembled WGS sequence"/>
</dbReference>